<dbReference type="RefSeq" id="WP_077343800.1">
    <property type="nucleotide sequence ID" value="NZ_CP019605.1"/>
</dbReference>
<proteinExistence type="predicted"/>
<dbReference type="EMBL" id="CP019605">
    <property type="protein sequence ID" value="AQP45592.1"/>
    <property type="molecule type" value="Genomic_DNA"/>
</dbReference>
<dbReference type="Proteomes" id="UP000188324">
    <property type="component" value="Chromosome"/>
</dbReference>
<dbReference type="GO" id="GO:0005886">
    <property type="term" value="C:plasma membrane"/>
    <property type="evidence" value="ECO:0007669"/>
    <property type="project" value="UniProtKB-SubCell"/>
</dbReference>
<dbReference type="SUPFAM" id="SSF52540">
    <property type="entry name" value="P-loop containing nucleoside triphosphate hydrolases"/>
    <property type="match status" value="1"/>
</dbReference>
<dbReference type="STRING" id="1610493.RPIT_12890"/>
<dbReference type="InterPro" id="IPR003439">
    <property type="entry name" value="ABC_transporter-like_ATP-bd"/>
</dbReference>
<dbReference type="PROSITE" id="PS00211">
    <property type="entry name" value="ABC_TRANSPORTER_1"/>
    <property type="match status" value="1"/>
</dbReference>
<name>A0A1Q2CHK3_9ACTN</name>
<dbReference type="InterPro" id="IPR017871">
    <property type="entry name" value="ABC_transporter-like_CS"/>
</dbReference>
<comment type="subcellular location">
    <subcellularLocation>
        <location evidence="1">Cell membrane</location>
        <topology evidence="1">Multi-pass membrane protein</topology>
    </subcellularLocation>
</comment>
<accession>A0A1Q2CHK3</accession>
<reference evidence="9 10" key="1">
    <citation type="journal article" date="2016" name="Int. J. Syst. Evol. Microbiol.">
        <title>Tessaracoccus flavus sp. nov., isolated from the drainage system of a lindane-producing factory.</title>
        <authorList>
            <person name="Kumari R."/>
            <person name="Singh P."/>
            <person name="Schumann P."/>
            <person name="Lal R."/>
        </authorList>
    </citation>
    <scope>NUCLEOTIDE SEQUENCE [LARGE SCALE GENOMIC DNA]</scope>
    <source>
        <strain evidence="9 10">RP1T</strain>
    </source>
</reference>
<keyword evidence="2" id="KW-0813">Transport</keyword>
<protein>
    <submittedName>
        <fullName evidence="9">Multidrug ABC transporter ATP-binding protein</fullName>
    </submittedName>
</protein>
<dbReference type="Gene3D" id="3.40.50.300">
    <property type="entry name" value="P-loop containing nucleotide triphosphate hydrolases"/>
    <property type="match status" value="1"/>
</dbReference>
<keyword evidence="8" id="KW-0472">Membrane</keyword>
<dbReference type="AlphaFoldDB" id="A0A1Q2CHK3"/>
<dbReference type="PROSITE" id="PS50929">
    <property type="entry name" value="ABC_TM1F"/>
    <property type="match status" value="1"/>
</dbReference>
<dbReference type="Pfam" id="PF00664">
    <property type="entry name" value="ABC_membrane"/>
    <property type="match status" value="1"/>
</dbReference>
<dbReference type="SUPFAM" id="SSF90123">
    <property type="entry name" value="ABC transporter transmembrane region"/>
    <property type="match status" value="1"/>
</dbReference>
<evidence type="ECO:0000313" key="9">
    <source>
        <dbReference type="EMBL" id="AQP45592.1"/>
    </source>
</evidence>
<dbReference type="Pfam" id="PF00005">
    <property type="entry name" value="ABC_tran"/>
    <property type="match status" value="1"/>
</dbReference>
<evidence type="ECO:0000256" key="6">
    <source>
        <dbReference type="ARBA" id="ARBA00022840"/>
    </source>
</evidence>
<dbReference type="InterPro" id="IPR003593">
    <property type="entry name" value="AAA+_ATPase"/>
</dbReference>
<dbReference type="PANTHER" id="PTHR43394">
    <property type="entry name" value="ATP-DEPENDENT PERMEASE MDL1, MITOCHONDRIAL"/>
    <property type="match status" value="1"/>
</dbReference>
<evidence type="ECO:0000256" key="3">
    <source>
        <dbReference type="ARBA" id="ARBA00022475"/>
    </source>
</evidence>
<keyword evidence="3" id="KW-1003">Cell membrane</keyword>
<dbReference type="PANTHER" id="PTHR43394:SF1">
    <property type="entry name" value="ATP-BINDING CASSETTE SUB-FAMILY B MEMBER 10, MITOCHONDRIAL"/>
    <property type="match status" value="1"/>
</dbReference>
<evidence type="ECO:0000256" key="4">
    <source>
        <dbReference type="ARBA" id="ARBA00022692"/>
    </source>
</evidence>
<dbReference type="Gene3D" id="1.20.1560.10">
    <property type="entry name" value="ABC transporter type 1, transmembrane domain"/>
    <property type="match status" value="1"/>
</dbReference>
<evidence type="ECO:0000256" key="8">
    <source>
        <dbReference type="ARBA" id="ARBA00023136"/>
    </source>
</evidence>
<organism evidence="9 10">
    <name type="scientific">Tessaracoccus flavus</name>
    <dbReference type="NCBI Taxonomy" id="1610493"/>
    <lineage>
        <taxon>Bacteria</taxon>
        <taxon>Bacillati</taxon>
        <taxon>Actinomycetota</taxon>
        <taxon>Actinomycetes</taxon>
        <taxon>Propionibacteriales</taxon>
        <taxon>Propionibacteriaceae</taxon>
        <taxon>Tessaracoccus</taxon>
    </lineage>
</organism>
<dbReference type="InterPro" id="IPR011527">
    <property type="entry name" value="ABC1_TM_dom"/>
</dbReference>
<evidence type="ECO:0000256" key="1">
    <source>
        <dbReference type="ARBA" id="ARBA00004651"/>
    </source>
</evidence>
<dbReference type="CDD" id="cd18548">
    <property type="entry name" value="ABC_6TM_Tm287_like"/>
    <property type="match status" value="1"/>
</dbReference>
<keyword evidence="7" id="KW-1133">Transmembrane helix</keyword>
<dbReference type="InterPro" id="IPR039421">
    <property type="entry name" value="Type_1_exporter"/>
</dbReference>
<dbReference type="GO" id="GO:0015421">
    <property type="term" value="F:ABC-type oligopeptide transporter activity"/>
    <property type="evidence" value="ECO:0007669"/>
    <property type="project" value="TreeGrafter"/>
</dbReference>
<dbReference type="SMART" id="SM00382">
    <property type="entry name" value="AAA"/>
    <property type="match status" value="1"/>
</dbReference>
<dbReference type="InterPro" id="IPR027417">
    <property type="entry name" value="P-loop_NTPase"/>
</dbReference>
<dbReference type="PROSITE" id="PS50893">
    <property type="entry name" value="ABC_TRANSPORTER_2"/>
    <property type="match status" value="1"/>
</dbReference>
<keyword evidence="4" id="KW-0812">Transmembrane</keyword>
<keyword evidence="6 9" id="KW-0067">ATP-binding</keyword>
<gene>
    <name evidence="9" type="ORF">RPIT_12890</name>
</gene>
<dbReference type="FunFam" id="1.20.1560.10:FF:000040">
    <property type="entry name" value="Multidrug ABC transporter ATP-binding protein"/>
    <property type="match status" value="1"/>
</dbReference>
<dbReference type="InterPro" id="IPR036640">
    <property type="entry name" value="ABC1_TM_sf"/>
</dbReference>
<dbReference type="GO" id="GO:0016887">
    <property type="term" value="F:ATP hydrolysis activity"/>
    <property type="evidence" value="ECO:0007669"/>
    <property type="project" value="InterPro"/>
</dbReference>
<dbReference type="KEGG" id="tfl:RPIT_12890"/>
<evidence type="ECO:0000256" key="7">
    <source>
        <dbReference type="ARBA" id="ARBA00022989"/>
    </source>
</evidence>
<keyword evidence="10" id="KW-1185">Reference proteome</keyword>
<dbReference type="FunFam" id="3.40.50.300:FF:000854">
    <property type="entry name" value="Multidrug ABC transporter ATP-binding protein"/>
    <property type="match status" value="1"/>
</dbReference>
<evidence type="ECO:0000313" key="10">
    <source>
        <dbReference type="Proteomes" id="UP000188324"/>
    </source>
</evidence>
<keyword evidence="5" id="KW-0547">Nucleotide-binding</keyword>
<dbReference type="GO" id="GO:0005524">
    <property type="term" value="F:ATP binding"/>
    <property type="evidence" value="ECO:0007669"/>
    <property type="project" value="UniProtKB-KW"/>
</dbReference>
<evidence type="ECO:0000256" key="5">
    <source>
        <dbReference type="ARBA" id="ARBA00022741"/>
    </source>
</evidence>
<evidence type="ECO:0000256" key="2">
    <source>
        <dbReference type="ARBA" id="ARBA00022448"/>
    </source>
</evidence>
<dbReference type="OrthoDB" id="9806127at2"/>
<sequence length="581" mass="62933">MLKRLARLINRYIRPYWGLLSIVIVLQTIATIMSLYLPTLNARIIDEGVVVGDTGFIWGTGGIMLILSAVQGAAQIGAVWAGANAAMQFGRDVRGAIFERTLSFSAREMNKFGAPSLITRNTNDVQQVQMLVLMTCIMLVSAPITMVGGVVMALREDAGLSWIILAAVVILGAGITVLILNMGPLFEVMQKRIDTLNRVLREQITGIRVVRAFVREPHEAKRFEKANAELVDTTTTVGRLMAFLFPFVGFIMNISTVAVMWFGGFRIESGDIQVGQLTAFIAYLMQILISVMMTTMLLVMAPRAAVCADRIMEVLDTESSVAPPREPAVTPPAGGSVVFDRVTFSYPGAEAPVLRDVSFELTPGTTTAIIGSTGAGKSTLVSLVPRLFDTTSGQVFVDGVDVRHYNPDDLWARVGLVPQKPYLFSGTIASNLRYGKPDATDDELWEALRIAQADDFVRDKDGQLEASVSQGGTNVSGGQRQRLAIARALVKKPSIYVFDDSFSALDVTTDARLRAALKQVTADAAVLVVAQRVSTITGADLILVIDDGEIIGRGTHDELLRTNPTYQEIVESQLSAEETAA</sequence>